<keyword evidence="2" id="KW-1185">Reference proteome</keyword>
<sequence length="230" mass="26032">MSAQRQLTLYRLKVELALAEAKVPHKVHDVDIFNKPDWFISKVYPVGKVPVVTYGGPDVDPENPSPLSEKIAESAVILEFIADLYPDSGLLPKDPVARANVRFIVETFNSQFVPADFGFSRGKEPLEKLLKAIETIQDLLSETNEFAVGDTYTIADATLVPFIARMKITYENDVGRFTPGEGHKLQAELQKPLYTKFMRYSRAMLERQSTKDTFDEELVTGIWNKIYARD</sequence>
<reference evidence="1" key="1">
    <citation type="journal article" date="2021" name="New Phytol.">
        <title>Evolutionary innovations through gain and loss of genes in the ectomycorrhizal Boletales.</title>
        <authorList>
            <person name="Wu G."/>
            <person name="Miyauchi S."/>
            <person name="Morin E."/>
            <person name="Kuo A."/>
            <person name="Drula E."/>
            <person name="Varga T."/>
            <person name="Kohler A."/>
            <person name="Feng B."/>
            <person name="Cao Y."/>
            <person name="Lipzen A."/>
            <person name="Daum C."/>
            <person name="Hundley H."/>
            <person name="Pangilinan J."/>
            <person name="Johnson J."/>
            <person name="Barry K."/>
            <person name="LaButti K."/>
            <person name="Ng V."/>
            <person name="Ahrendt S."/>
            <person name="Min B."/>
            <person name="Choi I.G."/>
            <person name="Park H."/>
            <person name="Plett J.M."/>
            <person name="Magnuson J."/>
            <person name="Spatafora J.W."/>
            <person name="Nagy L.G."/>
            <person name="Henrissat B."/>
            <person name="Grigoriev I.V."/>
            <person name="Yang Z.L."/>
            <person name="Xu J."/>
            <person name="Martin F.M."/>
        </authorList>
    </citation>
    <scope>NUCLEOTIDE SEQUENCE</scope>
    <source>
        <strain evidence="1">ATCC 28755</strain>
    </source>
</reference>
<protein>
    <submittedName>
        <fullName evidence="1">Uncharacterized protein</fullName>
    </submittedName>
</protein>
<organism evidence="1 2">
    <name type="scientific">Hygrophoropsis aurantiaca</name>
    <dbReference type="NCBI Taxonomy" id="72124"/>
    <lineage>
        <taxon>Eukaryota</taxon>
        <taxon>Fungi</taxon>
        <taxon>Dikarya</taxon>
        <taxon>Basidiomycota</taxon>
        <taxon>Agaricomycotina</taxon>
        <taxon>Agaricomycetes</taxon>
        <taxon>Agaricomycetidae</taxon>
        <taxon>Boletales</taxon>
        <taxon>Coniophorineae</taxon>
        <taxon>Hygrophoropsidaceae</taxon>
        <taxon>Hygrophoropsis</taxon>
    </lineage>
</organism>
<gene>
    <name evidence="1" type="ORF">BJ138DRAFT_1112060</name>
</gene>
<proteinExistence type="predicted"/>
<comment type="caution">
    <text evidence="1">The sequence shown here is derived from an EMBL/GenBank/DDBJ whole genome shotgun (WGS) entry which is preliminary data.</text>
</comment>
<evidence type="ECO:0000313" key="1">
    <source>
        <dbReference type="EMBL" id="KAH7912763.1"/>
    </source>
</evidence>
<name>A0ACB8AJ51_9AGAM</name>
<evidence type="ECO:0000313" key="2">
    <source>
        <dbReference type="Proteomes" id="UP000790377"/>
    </source>
</evidence>
<accession>A0ACB8AJ51</accession>
<dbReference type="EMBL" id="MU267644">
    <property type="protein sequence ID" value="KAH7912763.1"/>
    <property type="molecule type" value="Genomic_DNA"/>
</dbReference>
<dbReference type="Proteomes" id="UP000790377">
    <property type="component" value="Unassembled WGS sequence"/>
</dbReference>